<dbReference type="SUPFAM" id="SSF54001">
    <property type="entry name" value="Cysteine proteinases"/>
    <property type="match status" value="1"/>
</dbReference>
<protein>
    <submittedName>
        <fullName evidence="2">Uncharacterized protein DUF1460</fullName>
    </submittedName>
</protein>
<dbReference type="Gene3D" id="1.10.3670.10">
    <property type="entry name" value="Putative xylanase like domain"/>
    <property type="match status" value="1"/>
</dbReference>
<proteinExistence type="predicted"/>
<dbReference type="InterPro" id="IPR010846">
    <property type="entry name" value="AmiA-like"/>
</dbReference>
<feature type="chain" id="PRO_5016620117" evidence="1">
    <location>
        <begin position="29"/>
        <end position="334"/>
    </location>
</feature>
<keyword evidence="1" id="KW-0732">Signal</keyword>
<dbReference type="RefSeq" id="WP_170157085.1">
    <property type="nucleotide sequence ID" value="NZ_QNRR01000004.1"/>
</dbReference>
<dbReference type="Gene3D" id="2.30.260.10">
    <property type="entry name" value="putative xylanase like domain"/>
    <property type="match status" value="1"/>
</dbReference>
<comment type="caution">
    <text evidence="2">The sequence shown here is derived from an EMBL/GenBank/DDBJ whole genome shotgun (WGS) entry which is preliminary data.</text>
</comment>
<organism evidence="2 3">
    <name type="scientific">Roseimicrobium gellanilyticum</name>
    <dbReference type="NCBI Taxonomy" id="748857"/>
    <lineage>
        <taxon>Bacteria</taxon>
        <taxon>Pseudomonadati</taxon>
        <taxon>Verrucomicrobiota</taxon>
        <taxon>Verrucomicrobiia</taxon>
        <taxon>Verrucomicrobiales</taxon>
        <taxon>Verrucomicrobiaceae</taxon>
        <taxon>Roseimicrobium</taxon>
    </lineage>
</organism>
<gene>
    <name evidence="2" type="ORF">DES53_104173</name>
</gene>
<evidence type="ECO:0000256" key="1">
    <source>
        <dbReference type="SAM" id="SignalP"/>
    </source>
</evidence>
<name>A0A366HQ89_9BACT</name>
<evidence type="ECO:0000313" key="2">
    <source>
        <dbReference type="EMBL" id="RBP44354.1"/>
    </source>
</evidence>
<dbReference type="EMBL" id="QNRR01000004">
    <property type="protein sequence ID" value="RBP44354.1"/>
    <property type="molecule type" value="Genomic_DNA"/>
</dbReference>
<dbReference type="Proteomes" id="UP000253426">
    <property type="component" value="Unassembled WGS sequence"/>
</dbReference>
<sequence>MLRRHFPLAAALLCGLAFTSASVVPASAKEHLPQSVTFKGKVTFDAIVAKAVKENWRALPMGERVAKFGMAMRGIPYVGFTLEIDNHVESASANFNGLDCWTFFEIALGMARMIEVPKATYTPSDLLAEIEWTRYRGGVCTGHYLDRIHYLAEWWYDNEARGNVARVTRDVGPTVAMTGRKCQEMTVLWKGYRYLKNNPSYLREMGVIEQRESSLPFRYIPKDKVKAIEKNIQSGDIIGIVTNQTGGHCSHVGLAYRTPDGVLHFLHASKNHKKVTLDKSLSGYLNDFRYHSGIIVARPLPRSNTVRERAPYLAAFKDITGYTQYDVRGQAGGR</sequence>
<evidence type="ECO:0000313" key="3">
    <source>
        <dbReference type="Proteomes" id="UP000253426"/>
    </source>
</evidence>
<keyword evidence="3" id="KW-1185">Reference proteome</keyword>
<dbReference type="InterPro" id="IPR038765">
    <property type="entry name" value="Papain-like_cys_pep_sf"/>
</dbReference>
<dbReference type="AlphaFoldDB" id="A0A366HQ89"/>
<feature type="signal peptide" evidence="1">
    <location>
        <begin position="1"/>
        <end position="28"/>
    </location>
</feature>
<accession>A0A366HQ89</accession>
<reference evidence="2 3" key="1">
    <citation type="submission" date="2018-06" db="EMBL/GenBank/DDBJ databases">
        <title>Genomic Encyclopedia of Type Strains, Phase IV (KMG-IV): sequencing the most valuable type-strain genomes for metagenomic binning, comparative biology and taxonomic classification.</title>
        <authorList>
            <person name="Goeker M."/>
        </authorList>
    </citation>
    <scope>NUCLEOTIDE SEQUENCE [LARGE SCALE GENOMIC DNA]</scope>
    <source>
        <strain evidence="2 3">DSM 25532</strain>
    </source>
</reference>
<dbReference type="Pfam" id="PF07313">
    <property type="entry name" value="AmiA-like"/>
    <property type="match status" value="1"/>
</dbReference>